<feature type="transmembrane region" description="Helical" evidence="1">
    <location>
        <begin position="43"/>
        <end position="64"/>
    </location>
</feature>
<feature type="transmembrane region" description="Helical" evidence="1">
    <location>
        <begin position="239"/>
        <end position="261"/>
    </location>
</feature>
<evidence type="ECO:0000313" key="3">
    <source>
        <dbReference type="EMBL" id="MCU6766411.1"/>
    </source>
</evidence>
<keyword evidence="1" id="KW-0812">Transmembrane</keyword>
<evidence type="ECO:0000259" key="2">
    <source>
        <dbReference type="Pfam" id="PF02517"/>
    </source>
</evidence>
<protein>
    <submittedName>
        <fullName evidence="3">CPBP family intramembrane metalloprotease</fullName>
    </submittedName>
</protein>
<dbReference type="InterPro" id="IPR003675">
    <property type="entry name" value="Rce1/LyrA-like_dom"/>
</dbReference>
<evidence type="ECO:0000313" key="4">
    <source>
        <dbReference type="Proteomes" id="UP001652409"/>
    </source>
</evidence>
<organism evidence="3 4">
    <name type="scientific">Blautia ammoniilytica</name>
    <dbReference type="NCBI Taxonomy" id="2981782"/>
    <lineage>
        <taxon>Bacteria</taxon>
        <taxon>Bacillati</taxon>
        <taxon>Bacillota</taxon>
        <taxon>Clostridia</taxon>
        <taxon>Lachnospirales</taxon>
        <taxon>Lachnospiraceae</taxon>
        <taxon>Blautia</taxon>
    </lineage>
</organism>
<dbReference type="GO" id="GO:0008237">
    <property type="term" value="F:metallopeptidase activity"/>
    <property type="evidence" value="ECO:0007669"/>
    <property type="project" value="UniProtKB-KW"/>
</dbReference>
<feature type="transmembrane region" description="Helical" evidence="1">
    <location>
        <begin position="85"/>
        <end position="113"/>
    </location>
</feature>
<accession>A0ABT2TXM8</accession>
<keyword evidence="3" id="KW-0482">Metalloprotease</keyword>
<dbReference type="RefSeq" id="WP_244093010.1">
    <property type="nucleotide sequence ID" value="NZ_JAOQJL010000030.1"/>
</dbReference>
<gene>
    <name evidence="3" type="ORF">OCV61_13485</name>
</gene>
<feature type="transmembrane region" description="Helical" evidence="1">
    <location>
        <begin position="133"/>
        <end position="153"/>
    </location>
</feature>
<proteinExistence type="predicted"/>
<dbReference type="Pfam" id="PF02517">
    <property type="entry name" value="Rce1-like"/>
    <property type="match status" value="1"/>
</dbReference>
<feature type="transmembrane region" description="Helical" evidence="1">
    <location>
        <begin position="188"/>
        <end position="205"/>
    </location>
</feature>
<dbReference type="PANTHER" id="PTHR36435:SF1">
    <property type="entry name" value="CAAX AMINO TERMINAL PROTEASE FAMILY PROTEIN"/>
    <property type="match status" value="1"/>
</dbReference>
<keyword evidence="1" id="KW-1133">Transmembrane helix</keyword>
<reference evidence="3 4" key="1">
    <citation type="journal article" date="2021" name="ISME Commun">
        <title>Automated analysis of genomic sequences facilitates high-throughput and comprehensive description of bacteria.</title>
        <authorList>
            <person name="Hitch T.C.A."/>
        </authorList>
    </citation>
    <scope>NUCLEOTIDE SEQUENCE [LARGE SCALE GENOMIC DNA]</scope>
    <source>
        <strain evidence="3 4">Sanger_23</strain>
    </source>
</reference>
<comment type="caution">
    <text evidence="3">The sequence shown here is derived from an EMBL/GenBank/DDBJ whole genome shotgun (WGS) entry which is preliminary data.</text>
</comment>
<keyword evidence="3" id="KW-0378">Hydrolase</keyword>
<sequence length="273" mass="30806">MPMQIWRAIYPMGIHFGISQIVAYAGLYFLVLRNGGNKDAYYGQVMMLTGLTGLLALIPTLFFYKKDLAARKYGGILKEKRTRKLGFWEGILLFFMGGALAQYINMIVNILLMGSDASMKYQNTVERMTGGKTLLSMILWIGIVAPLAEEAIFRWLVFLRFRDNLRLITAAILSGVMFGIYHGNLVQGIYASILGTVFALLLEWSGSLWGSVLLHMGANIWSLISGTAAAYIMENEERIMAWGMLALGLLILTVFGMRYFYKKYTGRNRIREI</sequence>
<name>A0ABT2TXM8_9FIRM</name>
<dbReference type="Proteomes" id="UP001652409">
    <property type="component" value="Unassembled WGS sequence"/>
</dbReference>
<feature type="transmembrane region" description="Helical" evidence="1">
    <location>
        <begin position="12"/>
        <end position="31"/>
    </location>
</feature>
<evidence type="ECO:0000256" key="1">
    <source>
        <dbReference type="SAM" id="Phobius"/>
    </source>
</evidence>
<keyword evidence="3" id="KW-0645">Protease</keyword>
<dbReference type="EMBL" id="JAOQJL010000030">
    <property type="protein sequence ID" value="MCU6766411.1"/>
    <property type="molecule type" value="Genomic_DNA"/>
</dbReference>
<keyword evidence="1" id="KW-0472">Membrane</keyword>
<feature type="domain" description="CAAX prenyl protease 2/Lysostaphin resistance protein A-like" evidence="2">
    <location>
        <begin position="134"/>
        <end position="220"/>
    </location>
</feature>
<dbReference type="PANTHER" id="PTHR36435">
    <property type="entry name" value="SLR1288 PROTEIN"/>
    <property type="match status" value="1"/>
</dbReference>
<keyword evidence="4" id="KW-1185">Reference proteome</keyword>
<dbReference type="InterPro" id="IPR052710">
    <property type="entry name" value="CAAX_protease"/>
</dbReference>